<keyword evidence="5" id="KW-0732">Signal</keyword>
<evidence type="ECO:0000256" key="4">
    <source>
        <dbReference type="ARBA" id="ARBA00023136"/>
    </source>
</evidence>
<dbReference type="AlphaFoldDB" id="A0A127PBR2"/>
<evidence type="ECO:0000256" key="5">
    <source>
        <dbReference type="SAM" id="SignalP"/>
    </source>
</evidence>
<dbReference type="Gene3D" id="3.30.1150.10">
    <property type="match status" value="1"/>
</dbReference>
<dbReference type="EMBL" id="CP013232">
    <property type="protein sequence ID" value="AMO95259.1"/>
    <property type="molecule type" value="Genomic_DNA"/>
</dbReference>
<evidence type="ECO:0000256" key="2">
    <source>
        <dbReference type="ARBA" id="ARBA00022692"/>
    </source>
</evidence>
<dbReference type="InterPro" id="IPR006260">
    <property type="entry name" value="TonB/TolA_C"/>
</dbReference>
<keyword evidence="3" id="KW-1133">Transmembrane helix</keyword>
<dbReference type="PROSITE" id="PS51257">
    <property type="entry name" value="PROKAR_LIPOPROTEIN"/>
    <property type="match status" value="1"/>
</dbReference>
<evidence type="ECO:0000256" key="1">
    <source>
        <dbReference type="ARBA" id="ARBA00004167"/>
    </source>
</evidence>
<dbReference type="InterPro" id="IPR037682">
    <property type="entry name" value="TonB_C"/>
</dbReference>
<dbReference type="Pfam" id="PF03544">
    <property type="entry name" value="TonB_C"/>
    <property type="match status" value="1"/>
</dbReference>
<sequence>MMIVSRGFSMLPPVRRQALAAVGAALLSLSGCASLTLAPAYVASSENVYTLASRPASKIALGPFIQNGETLNKLTLRGSPYDSPYNGSYVEYLKAALRTELEAAGKLDETSTLVVSAELLENSLDAASPSENTARISAHVMVMREGYKAFDKVVSAESQWPSSSMDAVAISAARRNYPETVKKFLANLIENRDFQIAIMPLRLPPAAMKASATRVSPDDILPGNCAKPEYPRVALRYEQEGSVTVRLVLDTDGHVIDGMIERSSGFTALDDATMQAWFICRFKPAIRNGVPIKSTVRMKYIWRLE</sequence>
<keyword evidence="4" id="KW-0472">Membrane</keyword>
<proteinExistence type="predicted"/>
<dbReference type="RefSeq" id="WP_061540112.1">
    <property type="nucleotide sequence ID" value="NZ_CP013232.1"/>
</dbReference>
<feature type="domain" description="TonB C-terminal" evidence="6">
    <location>
        <begin position="215"/>
        <end position="305"/>
    </location>
</feature>
<accession>A0A127PBR2</accession>
<keyword evidence="2" id="KW-0812">Transmembrane</keyword>
<dbReference type="SUPFAM" id="SSF74653">
    <property type="entry name" value="TolA/TonB C-terminal domain"/>
    <property type="match status" value="1"/>
</dbReference>
<feature type="chain" id="PRO_5007276805" evidence="5">
    <location>
        <begin position="21"/>
        <end position="305"/>
    </location>
</feature>
<dbReference type="Proteomes" id="UP000072421">
    <property type="component" value="Chromosome"/>
</dbReference>
<dbReference type="PROSITE" id="PS52015">
    <property type="entry name" value="TONB_CTD"/>
    <property type="match status" value="1"/>
</dbReference>
<comment type="subcellular location">
    <subcellularLocation>
        <location evidence="1">Membrane</location>
        <topology evidence="1">Single-pass membrane protein</topology>
    </subcellularLocation>
</comment>
<dbReference type="NCBIfam" id="TIGR01352">
    <property type="entry name" value="tonB_Cterm"/>
    <property type="match status" value="1"/>
</dbReference>
<feature type="signal peptide" evidence="5">
    <location>
        <begin position="1"/>
        <end position="20"/>
    </location>
</feature>
<protein>
    <submittedName>
        <fullName evidence="7">TonB family C-terminal domain protein</fullName>
    </submittedName>
</protein>
<evidence type="ECO:0000259" key="6">
    <source>
        <dbReference type="PROSITE" id="PS52015"/>
    </source>
</evidence>
<dbReference type="PATRIC" id="fig|158899.10.peg.2583"/>
<name>A0A127PBR2_9BURK</name>
<gene>
    <name evidence="7" type="ORF">CFter6_2589</name>
</gene>
<evidence type="ECO:0000256" key="3">
    <source>
        <dbReference type="ARBA" id="ARBA00022989"/>
    </source>
</evidence>
<organism evidence="7">
    <name type="scientific">Collimonas fungivorans</name>
    <dbReference type="NCBI Taxonomy" id="158899"/>
    <lineage>
        <taxon>Bacteria</taxon>
        <taxon>Pseudomonadati</taxon>
        <taxon>Pseudomonadota</taxon>
        <taxon>Betaproteobacteria</taxon>
        <taxon>Burkholderiales</taxon>
        <taxon>Oxalobacteraceae</taxon>
        <taxon>Collimonas</taxon>
    </lineage>
</organism>
<evidence type="ECO:0000313" key="8">
    <source>
        <dbReference type="Proteomes" id="UP000072421"/>
    </source>
</evidence>
<dbReference type="GO" id="GO:0055085">
    <property type="term" value="P:transmembrane transport"/>
    <property type="evidence" value="ECO:0007669"/>
    <property type="project" value="InterPro"/>
</dbReference>
<dbReference type="GO" id="GO:0016020">
    <property type="term" value="C:membrane"/>
    <property type="evidence" value="ECO:0007669"/>
    <property type="project" value="UniProtKB-SubCell"/>
</dbReference>
<reference evidence="7 8" key="1">
    <citation type="submission" date="2015-11" db="EMBL/GenBank/DDBJ databases">
        <title>Exploring the genomic traits of fungus-feeding bacterial genus Collimonas.</title>
        <authorList>
            <person name="Song C."/>
            <person name="Schmidt R."/>
            <person name="de Jager V."/>
            <person name="Krzyzanowska D."/>
            <person name="Jongedijk E."/>
            <person name="Cankar K."/>
            <person name="Beekwilder J."/>
            <person name="van Veen A."/>
            <person name="de Boer W."/>
            <person name="van Veen J.A."/>
            <person name="Garbeva P."/>
        </authorList>
    </citation>
    <scope>NUCLEOTIDE SEQUENCE [LARGE SCALE GENOMIC DNA]</scope>
    <source>
        <strain evidence="7 8">Ter6</strain>
    </source>
</reference>
<evidence type="ECO:0000313" key="7">
    <source>
        <dbReference type="EMBL" id="AMO95259.1"/>
    </source>
</evidence>